<name>A0A7V8FUK9_9BURK</name>
<comment type="caution">
    <text evidence="1">The sequence shown here is derived from an EMBL/GenBank/DDBJ whole genome shotgun (WGS) entry which is preliminary data.</text>
</comment>
<proteinExistence type="predicted"/>
<organism evidence="1 2">
    <name type="scientific">Herbaspirillum frisingense</name>
    <dbReference type="NCBI Taxonomy" id="92645"/>
    <lineage>
        <taxon>Bacteria</taxon>
        <taxon>Pseudomonadati</taxon>
        <taxon>Pseudomonadota</taxon>
        <taxon>Betaproteobacteria</taxon>
        <taxon>Burkholderiales</taxon>
        <taxon>Oxalobacteraceae</taxon>
        <taxon>Herbaspirillum</taxon>
    </lineage>
</organism>
<protein>
    <submittedName>
        <fullName evidence="1">Uncharacterized protein</fullName>
    </submittedName>
</protein>
<evidence type="ECO:0000313" key="2">
    <source>
        <dbReference type="Proteomes" id="UP000462435"/>
    </source>
</evidence>
<reference evidence="2" key="1">
    <citation type="journal article" date="2020" name="MBio">
        <title>Horizontal gene transfer to a defensive symbiont with a reduced genome amongst a multipartite beetle microbiome.</title>
        <authorList>
            <person name="Waterworth S.C."/>
            <person name="Florez L.V."/>
            <person name="Rees E.R."/>
            <person name="Hertweck C."/>
            <person name="Kaltenpoth M."/>
            <person name="Kwan J.C."/>
        </authorList>
    </citation>
    <scope>NUCLEOTIDE SEQUENCE [LARGE SCALE GENOMIC DNA]</scope>
</reference>
<dbReference type="EMBL" id="WNDX01000129">
    <property type="protein sequence ID" value="KAF1041292.1"/>
    <property type="molecule type" value="Genomic_DNA"/>
</dbReference>
<gene>
    <name evidence="1" type="ORF">GAK35_03416</name>
</gene>
<sequence length="77" mass="8616">MKHSLKSGEKLHGGKFMPRVAKLDKNKYAAYVDTQVNHLWDMALQGQAVRICKKRKRAEKAALALLAEAMRQDGGAH</sequence>
<accession>A0A7V8FUK9</accession>
<dbReference type="AlphaFoldDB" id="A0A7V8FUK9"/>
<evidence type="ECO:0000313" key="1">
    <source>
        <dbReference type="EMBL" id="KAF1041292.1"/>
    </source>
</evidence>
<dbReference type="Proteomes" id="UP000462435">
    <property type="component" value="Unassembled WGS sequence"/>
</dbReference>